<dbReference type="SUPFAM" id="SSF57850">
    <property type="entry name" value="RING/U-box"/>
    <property type="match status" value="1"/>
</dbReference>
<name>A0A8H3FD54_9LECA</name>
<evidence type="ECO:0000256" key="2">
    <source>
        <dbReference type="ARBA" id="ARBA00022771"/>
    </source>
</evidence>
<dbReference type="GO" id="GO:0061630">
    <property type="term" value="F:ubiquitin protein ligase activity"/>
    <property type="evidence" value="ECO:0007669"/>
    <property type="project" value="TreeGrafter"/>
</dbReference>
<evidence type="ECO:0000256" key="1">
    <source>
        <dbReference type="ARBA" id="ARBA00022723"/>
    </source>
</evidence>
<proteinExistence type="predicted"/>
<evidence type="ECO:0000313" key="7">
    <source>
        <dbReference type="EMBL" id="CAF9922369.1"/>
    </source>
</evidence>
<evidence type="ECO:0000313" key="8">
    <source>
        <dbReference type="Proteomes" id="UP000664534"/>
    </source>
</evidence>
<comment type="caution">
    <text evidence="7">The sequence shown here is derived from an EMBL/GenBank/DDBJ whole genome shotgun (WGS) entry which is preliminary data.</text>
</comment>
<gene>
    <name evidence="7" type="ORF">IMSHALPRED_005670</name>
</gene>
<reference evidence="7" key="1">
    <citation type="submission" date="2021-03" db="EMBL/GenBank/DDBJ databases">
        <authorList>
            <person name="Tagirdzhanova G."/>
        </authorList>
    </citation>
    <scope>NUCLEOTIDE SEQUENCE</scope>
</reference>
<dbReference type="InterPro" id="IPR013083">
    <property type="entry name" value="Znf_RING/FYVE/PHD"/>
</dbReference>
<dbReference type="OrthoDB" id="5390676at2759"/>
<dbReference type="SMART" id="SM00184">
    <property type="entry name" value="RING"/>
    <property type="match status" value="1"/>
</dbReference>
<evidence type="ECO:0000259" key="6">
    <source>
        <dbReference type="PROSITE" id="PS50089"/>
    </source>
</evidence>
<dbReference type="PROSITE" id="PS50089">
    <property type="entry name" value="ZF_RING_2"/>
    <property type="match status" value="1"/>
</dbReference>
<organism evidence="7 8">
    <name type="scientific">Imshaugia aleurites</name>
    <dbReference type="NCBI Taxonomy" id="172621"/>
    <lineage>
        <taxon>Eukaryota</taxon>
        <taxon>Fungi</taxon>
        <taxon>Dikarya</taxon>
        <taxon>Ascomycota</taxon>
        <taxon>Pezizomycotina</taxon>
        <taxon>Lecanoromycetes</taxon>
        <taxon>OSLEUM clade</taxon>
        <taxon>Lecanoromycetidae</taxon>
        <taxon>Lecanorales</taxon>
        <taxon>Lecanorineae</taxon>
        <taxon>Parmeliaceae</taxon>
        <taxon>Imshaugia</taxon>
    </lineage>
</organism>
<keyword evidence="2 4" id="KW-0863">Zinc-finger</keyword>
<evidence type="ECO:0000256" key="5">
    <source>
        <dbReference type="SAM" id="MobiDB-lite"/>
    </source>
</evidence>
<dbReference type="Gene3D" id="3.30.40.10">
    <property type="entry name" value="Zinc/RING finger domain, C3HC4 (zinc finger)"/>
    <property type="match status" value="1"/>
</dbReference>
<dbReference type="Pfam" id="PF13639">
    <property type="entry name" value="zf-RING_2"/>
    <property type="match status" value="1"/>
</dbReference>
<feature type="region of interest" description="Disordered" evidence="5">
    <location>
        <begin position="1"/>
        <end position="36"/>
    </location>
</feature>
<evidence type="ECO:0000256" key="3">
    <source>
        <dbReference type="ARBA" id="ARBA00022833"/>
    </source>
</evidence>
<sequence>MSQHQPDPSDGDGQHRTYIQAQAPTQDPDEDQSQAQNEHLNAQAAVLLNEFLAKTRRLVSSELGSDVTCTICAEPFLRGENPEVPVMLDCGHIFGIGCILKWLSPGSRNGNNSCPNCRKPIFSDWCEMDFPLPRPIVPEQGFEAAATNESVTSETSTLDDTVSAVHRSSRRREARRTWGLPVYRELTQREWEESVADWQQQLQSGEAQRWLGRRVSRRLYREVLSQGIALGYAQSAARDPAVAATPAPVEAAQPAGDEDNGVAAMFDAAEVEHDQQHEQEATKKRKRYMWMQFCEGVVRTIEQSDDSTAFANHDIALSIIDMKDVDEFMAARAAESPTWQRVLRTFPRLHTEMVTRFDDFGPIPSVNIDHRMDLERLLARTKFSIKEVHKARWLMRLSERVARGAAASGHERERTIARLRKFLPDQSCPSRETGAFATRSGAEPTPAEARGVREFEEAFLRVPPSVVGRDAAASVDTASMDAALGLNPQASWRRR</sequence>
<dbReference type="PANTHER" id="PTHR45969">
    <property type="entry name" value="RING ZINC FINGER PROTEIN-RELATED"/>
    <property type="match status" value="1"/>
</dbReference>
<keyword evidence="1" id="KW-0479">Metal-binding</keyword>
<dbReference type="PANTHER" id="PTHR45969:SF69">
    <property type="entry name" value="FINGER DOMAIN PROTEIN, PUTATIVE (AFU_ORTHOLOGUE AFUA_3G12190)-RELATED"/>
    <property type="match status" value="1"/>
</dbReference>
<keyword evidence="8" id="KW-1185">Reference proteome</keyword>
<dbReference type="GO" id="GO:0008270">
    <property type="term" value="F:zinc ion binding"/>
    <property type="evidence" value="ECO:0007669"/>
    <property type="project" value="UniProtKB-KW"/>
</dbReference>
<protein>
    <recommendedName>
        <fullName evidence="6">RING-type domain-containing protein</fullName>
    </recommendedName>
</protein>
<keyword evidence="3" id="KW-0862">Zinc</keyword>
<dbReference type="EMBL" id="CAJPDT010000030">
    <property type="protein sequence ID" value="CAF9922369.1"/>
    <property type="molecule type" value="Genomic_DNA"/>
</dbReference>
<dbReference type="InterPro" id="IPR001841">
    <property type="entry name" value="Znf_RING"/>
</dbReference>
<dbReference type="GO" id="GO:0016567">
    <property type="term" value="P:protein ubiquitination"/>
    <property type="evidence" value="ECO:0007669"/>
    <property type="project" value="TreeGrafter"/>
</dbReference>
<evidence type="ECO:0000256" key="4">
    <source>
        <dbReference type="PROSITE-ProRule" id="PRU00175"/>
    </source>
</evidence>
<accession>A0A8H3FD54</accession>
<dbReference type="AlphaFoldDB" id="A0A8H3FD54"/>
<feature type="domain" description="RING-type" evidence="6">
    <location>
        <begin position="69"/>
        <end position="118"/>
    </location>
</feature>
<dbReference type="Proteomes" id="UP000664534">
    <property type="component" value="Unassembled WGS sequence"/>
</dbReference>